<evidence type="ECO:0000313" key="3">
    <source>
        <dbReference type="Proteomes" id="UP000054092"/>
    </source>
</evidence>
<keyword evidence="1" id="KW-0472">Membrane</keyword>
<protein>
    <submittedName>
        <fullName evidence="2">Uncharacterized protein</fullName>
    </submittedName>
</protein>
<organism evidence="2 3">
    <name type="scientific">Mesotoga prima</name>
    <dbReference type="NCBI Taxonomy" id="1184387"/>
    <lineage>
        <taxon>Bacteria</taxon>
        <taxon>Thermotogati</taxon>
        <taxon>Thermotogota</taxon>
        <taxon>Thermotogae</taxon>
        <taxon>Kosmotogales</taxon>
        <taxon>Kosmotogaceae</taxon>
        <taxon>Mesotoga</taxon>
    </lineage>
</organism>
<dbReference type="Proteomes" id="UP000054092">
    <property type="component" value="Unassembled WGS sequence"/>
</dbReference>
<dbReference type="AlphaFoldDB" id="A0A101HL26"/>
<reference evidence="3" key="1">
    <citation type="journal article" date="2015" name="MBio">
        <title>Genome-Resolved Metagenomic Analysis Reveals Roles for Candidate Phyla and Other Microbial Community Members in Biogeochemical Transformations in Oil Reservoirs.</title>
        <authorList>
            <person name="Hu P."/>
            <person name="Tom L."/>
            <person name="Singh A."/>
            <person name="Thomas B.C."/>
            <person name="Baker B.J."/>
            <person name="Piceno Y.M."/>
            <person name="Andersen G.L."/>
            <person name="Banfield J.F."/>
        </authorList>
    </citation>
    <scope>NUCLEOTIDE SEQUENCE [LARGE SCALE GENOMIC DNA]</scope>
</reference>
<dbReference type="PATRIC" id="fig|1184387.3.peg.19"/>
<evidence type="ECO:0000256" key="1">
    <source>
        <dbReference type="SAM" id="Phobius"/>
    </source>
</evidence>
<dbReference type="EMBL" id="LGGP01000345">
    <property type="protein sequence ID" value="KUK78797.1"/>
    <property type="molecule type" value="Genomic_DNA"/>
</dbReference>
<name>A0A101HL26_9BACT</name>
<keyword evidence="1" id="KW-0812">Transmembrane</keyword>
<gene>
    <name evidence="2" type="ORF">XD94_1634</name>
</gene>
<comment type="caution">
    <text evidence="2">The sequence shown here is derived from an EMBL/GenBank/DDBJ whole genome shotgun (WGS) entry which is preliminary data.</text>
</comment>
<proteinExistence type="predicted"/>
<keyword evidence="1" id="KW-1133">Transmembrane helix</keyword>
<sequence length="95" mass="10569">MQAITAKRKSLVREGDKAFANSDVWGLFGFLQVLVIFLSLAVSIALPFYFGNEVDKITEVATNREQSITVMKSRLGDVSREISYLQTVVGVRAEK</sequence>
<feature type="transmembrane region" description="Helical" evidence="1">
    <location>
        <begin position="24"/>
        <end position="50"/>
    </location>
</feature>
<accession>A0A101HL26</accession>
<evidence type="ECO:0000313" key="2">
    <source>
        <dbReference type="EMBL" id="KUK78797.1"/>
    </source>
</evidence>